<accession>A0ABD0JUP3</accession>
<keyword evidence="1" id="KW-0732">Signal</keyword>
<feature type="chain" id="PRO_5044747706" evidence="1">
    <location>
        <begin position="27"/>
        <end position="76"/>
    </location>
</feature>
<comment type="caution">
    <text evidence="2">The sequence shown here is derived from an EMBL/GenBank/DDBJ whole genome shotgun (WGS) entry which is preliminary data.</text>
</comment>
<feature type="non-terminal residue" evidence="2">
    <location>
        <position position="76"/>
    </location>
</feature>
<reference evidence="2 3" key="1">
    <citation type="journal article" date="2023" name="Sci. Data">
        <title>Genome assembly of the Korean intertidal mud-creeper Batillaria attramentaria.</title>
        <authorList>
            <person name="Patra A.K."/>
            <person name="Ho P.T."/>
            <person name="Jun S."/>
            <person name="Lee S.J."/>
            <person name="Kim Y."/>
            <person name="Won Y.J."/>
        </authorList>
    </citation>
    <scope>NUCLEOTIDE SEQUENCE [LARGE SCALE GENOMIC DNA]</scope>
    <source>
        <strain evidence="2">Wonlab-2016</strain>
    </source>
</reference>
<dbReference type="AlphaFoldDB" id="A0ABD0JUP3"/>
<organism evidence="2 3">
    <name type="scientific">Batillaria attramentaria</name>
    <dbReference type="NCBI Taxonomy" id="370345"/>
    <lineage>
        <taxon>Eukaryota</taxon>
        <taxon>Metazoa</taxon>
        <taxon>Spiralia</taxon>
        <taxon>Lophotrochozoa</taxon>
        <taxon>Mollusca</taxon>
        <taxon>Gastropoda</taxon>
        <taxon>Caenogastropoda</taxon>
        <taxon>Sorbeoconcha</taxon>
        <taxon>Cerithioidea</taxon>
        <taxon>Batillariidae</taxon>
        <taxon>Batillaria</taxon>
    </lineage>
</organism>
<gene>
    <name evidence="2" type="ORF">BaRGS_00030369</name>
</gene>
<keyword evidence="3" id="KW-1185">Reference proteome</keyword>
<evidence type="ECO:0000313" key="2">
    <source>
        <dbReference type="EMBL" id="KAK7478365.1"/>
    </source>
</evidence>
<name>A0ABD0JUP3_9CAEN</name>
<proteinExistence type="predicted"/>
<evidence type="ECO:0000256" key="1">
    <source>
        <dbReference type="SAM" id="SignalP"/>
    </source>
</evidence>
<dbReference type="EMBL" id="JACVVK020000327">
    <property type="protein sequence ID" value="KAK7478365.1"/>
    <property type="molecule type" value="Genomic_DNA"/>
</dbReference>
<protein>
    <submittedName>
        <fullName evidence="2">Uncharacterized protein</fullName>
    </submittedName>
</protein>
<sequence length="76" mass="8590">MSVLTILFVSVLILLCVPPWKPEVSAQSGNPAVDLVDHYGKVAPYFILLFYRYFNGNAAYLSQHLMMLKDTGRLRS</sequence>
<feature type="signal peptide" evidence="1">
    <location>
        <begin position="1"/>
        <end position="26"/>
    </location>
</feature>
<evidence type="ECO:0000313" key="3">
    <source>
        <dbReference type="Proteomes" id="UP001519460"/>
    </source>
</evidence>
<dbReference type="Proteomes" id="UP001519460">
    <property type="component" value="Unassembled WGS sequence"/>
</dbReference>